<proteinExistence type="predicted"/>
<reference evidence="2 3" key="1">
    <citation type="submission" date="2015-02" db="EMBL/GenBank/DDBJ databases">
        <authorList>
            <person name="Ju K.-S."/>
            <person name="Doroghazi J.R."/>
            <person name="Metcalf W."/>
        </authorList>
    </citation>
    <scope>NUCLEOTIDE SEQUENCE [LARGE SCALE GENOMIC DNA]</scope>
    <source>
        <strain evidence="2 3">NRRL ISP-5550</strain>
    </source>
</reference>
<protein>
    <submittedName>
        <fullName evidence="2">Uncharacterized protein</fullName>
    </submittedName>
</protein>
<dbReference type="STRING" id="68223.GCA_002028425_06364"/>
<feature type="compositionally biased region" description="Basic and acidic residues" evidence="1">
    <location>
        <begin position="68"/>
        <end position="81"/>
    </location>
</feature>
<dbReference type="PATRIC" id="fig|68223.7.peg.4116"/>
<dbReference type="InterPro" id="IPR046156">
    <property type="entry name" value="DUF6158"/>
</dbReference>
<dbReference type="AlphaFoldDB" id="A0A0F4IS75"/>
<evidence type="ECO:0000256" key="1">
    <source>
        <dbReference type="SAM" id="MobiDB-lite"/>
    </source>
</evidence>
<dbReference type="EMBL" id="JZWV01001218">
    <property type="protein sequence ID" value="KJY24494.1"/>
    <property type="molecule type" value="Genomic_DNA"/>
</dbReference>
<accession>A0A0F4IS75</accession>
<dbReference type="Pfam" id="PF19655">
    <property type="entry name" value="DUF6158"/>
    <property type="match status" value="1"/>
</dbReference>
<evidence type="ECO:0000313" key="2">
    <source>
        <dbReference type="EMBL" id="KJY24494.1"/>
    </source>
</evidence>
<dbReference type="Proteomes" id="UP000033551">
    <property type="component" value="Unassembled WGS sequence"/>
</dbReference>
<evidence type="ECO:0000313" key="3">
    <source>
        <dbReference type="Proteomes" id="UP000033551"/>
    </source>
</evidence>
<dbReference type="RefSeq" id="WP_045951715.1">
    <property type="nucleotide sequence ID" value="NZ_JZWV01001218.1"/>
</dbReference>
<sequence>MAERSGGAAPRDLEDGRLLRELETIHRTRHETLLHGSDDALATHTQRLKELEEEYLRRHPHRAPASARTREGARARASGEP</sequence>
<comment type="caution">
    <text evidence="2">The sequence shown here is derived from an EMBL/GenBank/DDBJ whole genome shotgun (WGS) entry which is preliminary data.</text>
</comment>
<feature type="region of interest" description="Disordered" evidence="1">
    <location>
        <begin position="53"/>
        <end position="81"/>
    </location>
</feature>
<organism evidence="2 3">
    <name type="scientific">Streptomyces katrae</name>
    <dbReference type="NCBI Taxonomy" id="68223"/>
    <lineage>
        <taxon>Bacteria</taxon>
        <taxon>Bacillati</taxon>
        <taxon>Actinomycetota</taxon>
        <taxon>Actinomycetes</taxon>
        <taxon>Kitasatosporales</taxon>
        <taxon>Streptomycetaceae</taxon>
        <taxon>Streptomyces</taxon>
    </lineage>
</organism>
<name>A0A0F4IS75_9ACTN</name>
<keyword evidence="3" id="KW-1185">Reference proteome</keyword>
<gene>
    <name evidence="2" type="ORF">VR44_35185</name>
</gene>